<dbReference type="InterPro" id="IPR036380">
    <property type="entry name" value="Isochorismatase-like_sf"/>
</dbReference>
<evidence type="ECO:0000259" key="3">
    <source>
        <dbReference type="Pfam" id="PF00857"/>
    </source>
</evidence>
<dbReference type="RefSeq" id="WP_124764483.1">
    <property type="nucleotide sequence ID" value="NZ_JAFBDY010000007.1"/>
</dbReference>
<dbReference type="SUPFAM" id="SSF52499">
    <property type="entry name" value="Isochorismatase-like hydrolases"/>
    <property type="match status" value="1"/>
</dbReference>
<evidence type="ECO:0000313" key="4">
    <source>
        <dbReference type="EMBL" id="RQW74663.1"/>
    </source>
</evidence>
<dbReference type="OrthoDB" id="257098at2"/>
<evidence type="ECO:0000313" key="5">
    <source>
        <dbReference type="Proteomes" id="UP000274033"/>
    </source>
</evidence>
<dbReference type="GO" id="GO:0008908">
    <property type="term" value="F:isochorismatase activity"/>
    <property type="evidence" value="ECO:0007669"/>
    <property type="project" value="InterPro"/>
</dbReference>
<dbReference type="InterPro" id="IPR000868">
    <property type="entry name" value="Isochorismatase-like_dom"/>
</dbReference>
<dbReference type="CDD" id="cd00431">
    <property type="entry name" value="cysteine_hydrolases"/>
    <property type="match status" value="1"/>
</dbReference>
<dbReference type="PANTHER" id="PTHR43540">
    <property type="entry name" value="PEROXYUREIDOACRYLATE/UREIDOACRYLATE AMIDOHYDROLASE-RELATED"/>
    <property type="match status" value="1"/>
</dbReference>
<proteinExistence type="inferred from homology"/>
<protein>
    <submittedName>
        <fullName evidence="4">Cysteine hydrolase</fullName>
    </submittedName>
</protein>
<dbReference type="PRINTS" id="PR01398">
    <property type="entry name" value="ISCHRISMTASE"/>
</dbReference>
<sequence>MNTLDKSALIVVDMQNDYCDPKGALGIQELDTSGAEKIVGNIQKLIDVYHSKGLPVIFIQTFHENATDSLAWIARGNNPNRTHTGVCRRNSWGADFYGVAPTDQDIVVIKHRYSAFFNTRLDSVLRRFKTEKVVVTGVATNVCVEGTIRDAYMNDYHVVAVSNGTAAFSQEQHDASLYTISQYFGQVLTAEEILQELQVSVIQV</sequence>
<organism evidence="4 5">
    <name type="scientific">Lysinibacillus composti</name>
    <dbReference type="NCBI Taxonomy" id="720633"/>
    <lineage>
        <taxon>Bacteria</taxon>
        <taxon>Bacillati</taxon>
        <taxon>Bacillota</taxon>
        <taxon>Bacilli</taxon>
        <taxon>Bacillales</taxon>
        <taxon>Bacillaceae</taxon>
        <taxon>Lysinibacillus</taxon>
    </lineage>
</organism>
<comment type="caution">
    <text evidence="4">The sequence shown here is derived from an EMBL/GenBank/DDBJ whole genome shotgun (WGS) entry which is preliminary data.</text>
</comment>
<dbReference type="InterPro" id="IPR050272">
    <property type="entry name" value="Isochorismatase-like_hydrls"/>
</dbReference>
<evidence type="ECO:0000256" key="2">
    <source>
        <dbReference type="ARBA" id="ARBA00022801"/>
    </source>
</evidence>
<accession>A0A3N9UED8</accession>
<keyword evidence="2 4" id="KW-0378">Hydrolase</keyword>
<gene>
    <name evidence="4" type="ORF">EBB45_10555</name>
</gene>
<dbReference type="EMBL" id="RRCT01000008">
    <property type="protein sequence ID" value="RQW74663.1"/>
    <property type="molecule type" value="Genomic_DNA"/>
</dbReference>
<dbReference type="Proteomes" id="UP000274033">
    <property type="component" value="Unassembled WGS sequence"/>
</dbReference>
<evidence type="ECO:0000256" key="1">
    <source>
        <dbReference type="ARBA" id="ARBA00006336"/>
    </source>
</evidence>
<comment type="similarity">
    <text evidence="1">Belongs to the isochorismatase family.</text>
</comment>
<keyword evidence="5" id="KW-1185">Reference proteome</keyword>
<dbReference type="Pfam" id="PF00857">
    <property type="entry name" value="Isochorismatase"/>
    <property type="match status" value="1"/>
</dbReference>
<dbReference type="InterPro" id="IPR016291">
    <property type="entry name" value="Isochorismatase"/>
</dbReference>
<feature type="domain" description="Isochorismatase-like" evidence="3">
    <location>
        <begin position="7"/>
        <end position="192"/>
    </location>
</feature>
<dbReference type="Gene3D" id="3.40.50.850">
    <property type="entry name" value="Isochorismatase-like"/>
    <property type="match status" value="1"/>
</dbReference>
<reference evidence="4 5" key="1">
    <citation type="journal article" date="2013" name="J. Microbiol.">
        <title>Lysinibacillus chungkukjangi sp. nov., isolated from Chungkukjang, Korean fermented soybean food.</title>
        <authorList>
            <person name="Kim S.J."/>
            <person name="Jang Y.H."/>
            <person name="Hamada M."/>
            <person name="Ahn J.H."/>
            <person name="Weon H.Y."/>
            <person name="Suzuki K."/>
            <person name="Whang K.S."/>
            <person name="Kwon S.W."/>
        </authorList>
    </citation>
    <scope>NUCLEOTIDE SEQUENCE [LARGE SCALE GENOMIC DNA]</scope>
    <source>
        <strain evidence="4 5">MCCC 1A12701</strain>
    </source>
</reference>
<name>A0A3N9UED8_9BACI</name>
<dbReference type="PANTHER" id="PTHR43540:SF6">
    <property type="entry name" value="ISOCHORISMATASE-LIKE DOMAIN-CONTAINING PROTEIN"/>
    <property type="match status" value="1"/>
</dbReference>
<dbReference type="AlphaFoldDB" id="A0A3N9UED8"/>